<proteinExistence type="predicted"/>
<accession>A0A392PBS0</accession>
<dbReference type="Pfam" id="PF07727">
    <property type="entry name" value="RVT_2"/>
    <property type="match status" value="1"/>
</dbReference>
<dbReference type="InterPro" id="IPR013103">
    <property type="entry name" value="RVT_2"/>
</dbReference>
<feature type="compositionally biased region" description="Polar residues" evidence="1">
    <location>
        <begin position="57"/>
        <end position="68"/>
    </location>
</feature>
<evidence type="ECO:0000313" key="3">
    <source>
        <dbReference type="EMBL" id="MCI08900.1"/>
    </source>
</evidence>
<feature type="non-terminal residue" evidence="3">
    <location>
        <position position="1"/>
    </location>
</feature>
<keyword evidence="4" id="KW-1185">Reference proteome</keyword>
<sequence>HDHQPIAPIPQIHVDSTDLEPINPIHVHNNNPPTSDPPPPTIPTPDPPSPTIGPSTQIPTPTQTLRKSTRITQRPVYLQDFHCDLLKSQQTPPQTSSISEFPLCSVLSYDKCLGSYKTFCLNISSITEPRSFSQASKHDCWLTAMNHELQALESTNTWSIIDLPHGKTPIGCKWVYKIKYNADGTIERYKARLVAKGYTQVEGVDYFDAFSPVAKLTT</sequence>
<dbReference type="AlphaFoldDB" id="A0A392PBS0"/>
<feature type="non-terminal residue" evidence="3">
    <location>
        <position position="218"/>
    </location>
</feature>
<evidence type="ECO:0000313" key="4">
    <source>
        <dbReference type="Proteomes" id="UP000265520"/>
    </source>
</evidence>
<dbReference type="EMBL" id="LXQA010070743">
    <property type="protein sequence ID" value="MCI08900.1"/>
    <property type="molecule type" value="Genomic_DNA"/>
</dbReference>
<evidence type="ECO:0000256" key="1">
    <source>
        <dbReference type="SAM" id="MobiDB-lite"/>
    </source>
</evidence>
<evidence type="ECO:0000259" key="2">
    <source>
        <dbReference type="Pfam" id="PF07727"/>
    </source>
</evidence>
<dbReference type="Proteomes" id="UP000265520">
    <property type="component" value="Unassembled WGS sequence"/>
</dbReference>
<reference evidence="3 4" key="1">
    <citation type="journal article" date="2018" name="Front. Plant Sci.">
        <title>Red Clover (Trifolium pratense) and Zigzag Clover (T. medium) - A Picture of Genomic Similarities and Differences.</title>
        <authorList>
            <person name="Dluhosova J."/>
            <person name="Istvanek J."/>
            <person name="Nedelnik J."/>
            <person name="Repkova J."/>
        </authorList>
    </citation>
    <scope>NUCLEOTIDE SEQUENCE [LARGE SCALE GENOMIC DNA]</scope>
    <source>
        <strain evidence="4">cv. 10/8</strain>
        <tissue evidence="3">Leaf</tissue>
    </source>
</reference>
<feature type="compositionally biased region" description="Pro residues" evidence="1">
    <location>
        <begin position="34"/>
        <end position="51"/>
    </location>
</feature>
<comment type="caution">
    <text evidence="3">The sequence shown here is derived from an EMBL/GenBank/DDBJ whole genome shotgun (WGS) entry which is preliminary data.</text>
</comment>
<feature type="region of interest" description="Disordered" evidence="1">
    <location>
        <begin position="1"/>
        <end position="68"/>
    </location>
</feature>
<feature type="compositionally biased region" description="Low complexity" evidence="1">
    <location>
        <begin position="21"/>
        <end position="33"/>
    </location>
</feature>
<feature type="domain" description="Reverse transcriptase Ty1/copia-type" evidence="2">
    <location>
        <begin position="156"/>
        <end position="216"/>
    </location>
</feature>
<protein>
    <submittedName>
        <fullName evidence="3">Retrovirus-related pol polyprotein from transposon TNT 1-94</fullName>
    </submittedName>
</protein>
<organism evidence="3 4">
    <name type="scientific">Trifolium medium</name>
    <dbReference type="NCBI Taxonomy" id="97028"/>
    <lineage>
        <taxon>Eukaryota</taxon>
        <taxon>Viridiplantae</taxon>
        <taxon>Streptophyta</taxon>
        <taxon>Embryophyta</taxon>
        <taxon>Tracheophyta</taxon>
        <taxon>Spermatophyta</taxon>
        <taxon>Magnoliopsida</taxon>
        <taxon>eudicotyledons</taxon>
        <taxon>Gunneridae</taxon>
        <taxon>Pentapetalae</taxon>
        <taxon>rosids</taxon>
        <taxon>fabids</taxon>
        <taxon>Fabales</taxon>
        <taxon>Fabaceae</taxon>
        <taxon>Papilionoideae</taxon>
        <taxon>50 kb inversion clade</taxon>
        <taxon>NPAAA clade</taxon>
        <taxon>Hologalegina</taxon>
        <taxon>IRL clade</taxon>
        <taxon>Trifolieae</taxon>
        <taxon>Trifolium</taxon>
    </lineage>
</organism>
<name>A0A392PBS0_9FABA</name>